<dbReference type="SUPFAM" id="SSF52283">
    <property type="entry name" value="Formate/glycerate dehydrogenase catalytic domain-like"/>
    <property type="match status" value="1"/>
</dbReference>
<evidence type="ECO:0000313" key="4">
    <source>
        <dbReference type="EMBL" id="GAD02338.1"/>
    </source>
</evidence>
<dbReference type="PANTHER" id="PTHR43333:SF1">
    <property type="entry name" value="D-ISOMER SPECIFIC 2-HYDROXYACID DEHYDROGENASE NAD-BINDING DOMAIN-CONTAINING PROTEIN"/>
    <property type="match status" value="1"/>
</dbReference>
<dbReference type="InterPro" id="IPR036291">
    <property type="entry name" value="NAD(P)-bd_dom_sf"/>
</dbReference>
<gene>
    <name evidence="4" type="ORF">AALB_2418</name>
</gene>
<keyword evidence="5" id="KW-1185">Reference proteome</keyword>
<accession>R9PM67</accession>
<dbReference type="Pfam" id="PF02826">
    <property type="entry name" value="2-Hacid_dh_C"/>
    <property type="match status" value="1"/>
</dbReference>
<keyword evidence="1 4" id="KW-0560">Oxidoreductase</keyword>
<dbReference type="AlphaFoldDB" id="R9PM67"/>
<dbReference type="OrthoDB" id="9787219at2"/>
<dbReference type="Proteomes" id="UP000014461">
    <property type="component" value="Unassembled WGS sequence"/>
</dbReference>
<dbReference type="GO" id="GO:0004617">
    <property type="term" value="F:phosphoglycerate dehydrogenase activity"/>
    <property type="evidence" value="ECO:0007669"/>
    <property type="project" value="UniProtKB-EC"/>
</dbReference>
<reference evidence="4" key="1">
    <citation type="journal article" date="2013" name="Genome Announc.">
        <title>Draft Genome Sequence of Agarivorans albus Strain MKT 106T, an Agarolytic Marine Bacterium.</title>
        <authorList>
            <person name="Yasuike M."/>
            <person name="Nakamura Y."/>
            <person name="Kai W."/>
            <person name="Fujiwara A."/>
            <person name="Fukui Y."/>
            <person name="Satomi M."/>
            <person name="Sano M."/>
        </authorList>
    </citation>
    <scope>NUCLEOTIDE SEQUENCE [LARGE SCALE GENOMIC DNA]</scope>
</reference>
<proteinExistence type="predicted"/>
<dbReference type="STRING" id="1331007.AALB_2418"/>
<keyword evidence="2" id="KW-0520">NAD</keyword>
<evidence type="ECO:0000256" key="1">
    <source>
        <dbReference type="ARBA" id="ARBA00023002"/>
    </source>
</evidence>
<dbReference type="InterPro" id="IPR006140">
    <property type="entry name" value="D-isomer_DH_NAD-bd"/>
</dbReference>
<evidence type="ECO:0000313" key="5">
    <source>
        <dbReference type="Proteomes" id="UP000014461"/>
    </source>
</evidence>
<dbReference type="EC" id="1.1.1.95" evidence="4"/>
<protein>
    <submittedName>
        <fullName evidence="4">D-3-phosphoglycerate dehydrogenase</fullName>
        <ecNumber evidence="4">1.1.1.95</ecNumber>
    </submittedName>
</protein>
<comment type="caution">
    <text evidence="4">The sequence shown here is derived from an EMBL/GenBank/DDBJ whole genome shotgun (WGS) entry which is preliminary data.</text>
</comment>
<feature type="domain" description="D-isomer specific 2-hydroxyacid dehydrogenase NAD-binding" evidence="3">
    <location>
        <begin position="103"/>
        <end position="275"/>
    </location>
</feature>
<evidence type="ECO:0000256" key="2">
    <source>
        <dbReference type="ARBA" id="ARBA00023027"/>
    </source>
</evidence>
<dbReference type="PANTHER" id="PTHR43333">
    <property type="entry name" value="2-HACID_DH_C DOMAIN-CONTAINING PROTEIN"/>
    <property type="match status" value="1"/>
</dbReference>
<sequence length="310" mass="34068">MQITIVTPQAQRYVEALSPRFPQCQWFYAEQASLLNKAALASEILLATPSEAANIITQMPNLKWLHSSFAGVDALLKNHLPQHYILTNSRGVFGPLMSEYVFSYLLAHTQQHQTYQYQQQQALWKTQPGLSLQGLTFCSVGSGNISQHLATTANHFGMRTVALSHSGAAKAPFTQVASFEQHKQICATAKVVVAVLPNTPQTLGVLNEKFFASLADEVVFFNVGRGDTVDQAALLAFLKAKPKATAILDVTSPEPLPKNHPLWSQCNCIITPHIAAPSRVSDIIELFASKLENYLAGEELTDRVDFSKGY</sequence>
<dbReference type="EMBL" id="BARX01000015">
    <property type="protein sequence ID" value="GAD02338.1"/>
    <property type="molecule type" value="Genomic_DNA"/>
</dbReference>
<evidence type="ECO:0000259" key="3">
    <source>
        <dbReference type="Pfam" id="PF02826"/>
    </source>
</evidence>
<name>R9PM67_AGAAL</name>
<dbReference type="GO" id="GO:0051287">
    <property type="term" value="F:NAD binding"/>
    <property type="evidence" value="ECO:0007669"/>
    <property type="project" value="InterPro"/>
</dbReference>
<dbReference type="Gene3D" id="3.40.50.720">
    <property type="entry name" value="NAD(P)-binding Rossmann-like Domain"/>
    <property type="match status" value="2"/>
</dbReference>
<dbReference type="RefSeq" id="WP_016402106.1">
    <property type="nucleotide sequence ID" value="NZ_BARX01000015.1"/>
</dbReference>
<dbReference type="SUPFAM" id="SSF51735">
    <property type="entry name" value="NAD(P)-binding Rossmann-fold domains"/>
    <property type="match status" value="1"/>
</dbReference>
<dbReference type="CDD" id="cd05300">
    <property type="entry name" value="2-Hacid_dh_1"/>
    <property type="match status" value="1"/>
</dbReference>
<organism evidence="4 5">
    <name type="scientific">Agarivorans albus MKT 106</name>
    <dbReference type="NCBI Taxonomy" id="1331007"/>
    <lineage>
        <taxon>Bacteria</taxon>
        <taxon>Pseudomonadati</taxon>
        <taxon>Pseudomonadota</taxon>
        <taxon>Gammaproteobacteria</taxon>
        <taxon>Alteromonadales</taxon>
        <taxon>Alteromonadaceae</taxon>
        <taxon>Agarivorans</taxon>
    </lineage>
</organism>